<keyword evidence="2" id="KW-0238">DNA-binding</keyword>
<evidence type="ECO:0000313" key="2">
    <source>
        <dbReference type="EMBL" id="QBI04289.1"/>
    </source>
</evidence>
<protein>
    <submittedName>
        <fullName evidence="2">MmcQ/YjbR family DNA-binding protein</fullName>
    </submittedName>
</protein>
<proteinExistence type="predicted"/>
<sequence>MNLNKAKKLCAGLPGATQDVKWESSLVFSVGGKMFAATHTDPKAGRISFKVDDDAFLALTDRPGFIPAPYLARAKWVQIDDLKAVSDEEAAALLRRAHEIIFGKLTKKLQKDITEGGP</sequence>
<dbReference type="PANTHER" id="PTHR35145">
    <property type="entry name" value="CYTOPLASMIC PROTEIN-RELATED"/>
    <property type="match status" value="1"/>
</dbReference>
<evidence type="ECO:0000313" key="4">
    <source>
        <dbReference type="Proteomes" id="UP000628442"/>
    </source>
</evidence>
<dbReference type="PANTHER" id="PTHR35145:SF1">
    <property type="entry name" value="CYTOPLASMIC PROTEIN"/>
    <property type="match status" value="1"/>
</dbReference>
<gene>
    <name evidence="2" type="ORF">EYF70_28340</name>
    <name evidence="1" type="ORF">GCM10007387_04940</name>
</gene>
<evidence type="ECO:0000313" key="1">
    <source>
        <dbReference type="EMBL" id="GGY26062.1"/>
    </source>
</evidence>
<dbReference type="Proteomes" id="UP000292307">
    <property type="component" value="Chromosome"/>
</dbReference>
<organism evidence="1 4">
    <name type="scientific">Pseudoduganella albidiflava</name>
    <dbReference type="NCBI Taxonomy" id="321983"/>
    <lineage>
        <taxon>Bacteria</taxon>
        <taxon>Pseudomonadati</taxon>
        <taxon>Pseudomonadota</taxon>
        <taxon>Betaproteobacteria</taxon>
        <taxon>Burkholderiales</taxon>
        <taxon>Oxalobacteraceae</taxon>
        <taxon>Telluria group</taxon>
        <taxon>Pseudoduganella</taxon>
    </lineage>
</organism>
<dbReference type="InterPro" id="IPR007351">
    <property type="entry name" value="YjbR"/>
</dbReference>
<dbReference type="InterPro" id="IPR038056">
    <property type="entry name" value="YjbR-like_sf"/>
</dbReference>
<dbReference type="EMBL" id="CP036401">
    <property type="protein sequence ID" value="QBI04289.1"/>
    <property type="molecule type" value="Genomic_DNA"/>
</dbReference>
<accession>A0A411X5K9</accession>
<dbReference type="Proteomes" id="UP000628442">
    <property type="component" value="Unassembled WGS sequence"/>
</dbReference>
<evidence type="ECO:0000313" key="3">
    <source>
        <dbReference type="Proteomes" id="UP000292307"/>
    </source>
</evidence>
<dbReference type="RefSeq" id="WP_131148353.1">
    <property type="nucleotide sequence ID" value="NZ_BMWV01000001.1"/>
</dbReference>
<dbReference type="AlphaFoldDB" id="A0A411X5K9"/>
<reference evidence="1" key="1">
    <citation type="journal article" date="2014" name="Int. J. Syst. Evol. Microbiol.">
        <title>Complete genome sequence of Corynebacterium casei LMG S-19264T (=DSM 44701T), isolated from a smear-ripened cheese.</title>
        <authorList>
            <consortium name="US DOE Joint Genome Institute (JGI-PGF)"/>
            <person name="Walter F."/>
            <person name="Albersmeier A."/>
            <person name="Kalinowski J."/>
            <person name="Ruckert C."/>
        </authorList>
    </citation>
    <scope>NUCLEOTIDE SEQUENCE</scope>
    <source>
        <strain evidence="1">KCTC 12343</strain>
    </source>
</reference>
<dbReference type="InterPro" id="IPR058532">
    <property type="entry name" value="YjbR/MT2646/Rv2570-like"/>
</dbReference>
<dbReference type="Pfam" id="PF04237">
    <property type="entry name" value="YjbR"/>
    <property type="match status" value="1"/>
</dbReference>
<dbReference type="SUPFAM" id="SSF142906">
    <property type="entry name" value="YjbR-like"/>
    <property type="match status" value="1"/>
</dbReference>
<dbReference type="Gene3D" id="3.90.1150.30">
    <property type="match status" value="1"/>
</dbReference>
<keyword evidence="3" id="KW-1185">Reference proteome</keyword>
<name>A0A411X5K9_9BURK</name>
<dbReference type="OrthoDB" id="9804614at2"/>
<reference evidence="1" key="3">
    <citation type="submission" date="2022-12" db="EMBL/GenBank/DDBJ databases">
        <authorList>
            <person name="Sun Q."/>
            <person name="Kim S."/>
        </authorList>
    </citation>
    <scope>NUCLEOTIDE SEQUENCE</scope>
    <source>
        <strain evidence="1">KCTC 12343</strain>
    </source>
</reference>
<dbReference type="GO" id="GO:0003677">
    <property type="term" value="F:DNA binding"/>
    <property type="evidence" value="ECO:0007669"/>
    <property type="project" value="UniProtKB-KW"/>
</dbReference>
<reference evidence="2 3" key="2">
    <citation type="submission" date="2019-02" db="EMBL/GenBank/DDBJ databases">
        <title>Draft Genome Sequences of Six Type Strains of the Genus Massilia.</title>
        <authorList>
            <person name="Miess H."/>
            <person name="Frediansyhah A."/>
            <person name="Gross H."/>
        </authorList>
    </citation>
    <scope>NUCLEOTIDE SEQUENCE [LARGE SCALE GENOMIC DNA]</scope>
    <source>
        <strain evidence="2 3">DSM 17472</strain>
    </source>
</reference>
<dbReference type="EMBL" id="BMWV01000001">
    <property type="protein sequence ID" value="GGY26062.1"/>
    <property type="molecule type" value="Genomic_DNA"/>
</dbReference>